<dbReference type="RefSeq" id="XP_001874324.1">
    <property type="nucleotide sequence ID" value="XM_001874289.1"/>
</dbReference>
<evidence type="ECO:0000313" key="2">
    <source>
        <dbReference type="Proteomes" id="UP000001194"/>
    </source>
</evidence>
<dbReference type="GeneID" id="6068780"/>
<dbReference type="EMBL" id="DS547091">
    <property type="protein sequence ID" value="EDR16116.1"/>
    <property type="molecule type" value="Genomic_DNA"/>
</dbReference>
<accession>B0CPM1</accession>
<reference evidence="1 2" key="1">
    <citation type="journal article" date="2008" name="Nature">
        <title>The genome of Laccaria bicolor provides insights into mycorrhizal symbiosis.</title>
        <authorList>
            <person name="Martin F."/>
            <person name="Aerts A."/>
            <person name="Ahren D."/>
            <person name="Brun A."/>
            <person name="Danchin E.G.J."/>
            <person name="Duchaussoy F."/>
            <person name="Gibon J."/>
            <person name="Kohler A."/>
            <person name="Lindquist E."/>
            <person name="Pereda V."/>
            <person name="Salamov A."/>
            <person name="Shapiro H.J."/>
            <person name="Wuyts J."/>
            <person name="Blaudez D."/>
            <person name="Buee M."/>
            <person name="Brokstein P."/>
            <person name="Canbaeck B."/>
            <person name="Cohen D."/>
            <person name="Courty P.E."/>
            <person name="Coutinho P.M."/>
            <person name="Delaruelle C."/>
            <person name="Detter J.C."/>
            <person name="Deveau A."/>
            <person name="DiFazio S."/>
            <person name="Duplessis S."/>
            <person name="Fraissinet-Tachet L."/>
            <person name="Lucic E."/>
            <person name="Frey-Klett P."/>
            <person name="Fourrey C."/>
            <person name="Feussner I."/>
            <person name="Gay G."/>
            <person name="Grimwood J."/>
            <person name="Hoegger P.J."/>
            <person name="Jain P."/>
            <person name="Kilaru S."/>
            <person name="Labbe J."/>
            <person name="Lin Y.C."/>
            <person name="Legue V."/>
            <person name="Le Tacon F."/>
            <person name="Marmeisse R."/>
            <person name="Melayah D."/>
            <person name="Montanini B."/>
            <person name="Muratet M."/>
            <person name="Nehls U."/>
            <person name="Niculita-Hirzel H."/>
            <person name="Oudot-Le Secq M.P."/>
            <person name="Peter M."/>
            <person name="Quesneville H."/>
            <person name="Rajashekar B."/>
            <person name="Reich M."/>
            <person name="Rouhier N."/>
            <person name="Schmutz J."/>
            <person name="Yin T."/>
            <person name="Chalot M."/>
            <person name="Henrissat B."/>
            <person name="Kuees U."/>
            <person name="Lucas S."/>
            <person name="Van de Peer Y."/>
            <person name="Podila G.K."/>
            <person name="Polle A."/>
            <person name="Pukkila P.J."/>
            <person name="Richardson P.M."/>
            <person name="Rouze P."/>
            <person name="Sanders I.R."/>
            <person name="Stajich J.E."/>
            <person name="Tunlid A."/>
            <person name="Tuskan G."/>
            <person name="Grigoriev I.V."/>
        </authorList>
    </citation>
    <scope>NUCLEOTIDE SEQUENCE [LARGE SCALE GENOMIC DNA]</scope>
    <source>
        <strain evidence="2">S238N-H82 / ATCC MYA-4686</strain>
    </source>
</reference>
<gene>
    <name evidence="1" type="ORF">LACBIDRAFT_301887</name>
</gene>
<dbReference type="AlphaFoldDB" id="B0CPM1"/>
<keyword evidence="2" id="KW-1185">Reference proteome</keyword>
<dbReference type="KEGG" id="lbc:LACBIDRAFT_301887"/>
<sequence>MHQGDHKSWTSAMGMMTALNLLGFKTGLTVFQLVNSLVFLGLAKMPASVEVADWIFDHGTLGAYRGLQHLGFICPDLGSVRSAYMIIYNHLHQFLTEDDKKILGFSPIFVEHLLCKVVWWESRLVEGKVCSLDKMAASIDLPEEHWISGKNKTDQLAFPFPFSSDPEELKKTITTIMKIQ</sequence>
<dbReference type="HOGENOM" id="CLU_1496461_0_0_1"/>
<evidence type="ECO:0000313" key="1">
    <source>
        <dbReference type="EMBL" id="EDR16116.1"/>
    </source>
</evidence>
<protein>
    <submittedName>
        <fullName evidence="1">Predicted protein</fullName>
    </submittedName>
</protein>
<proteinExistence type="predicted"/>
<dbReference type="Proteomes" id="UP000001194">
    <property type="component" value="Unassembled WGS sequence"/>
</dbReference>
<organism evidence="2">
    <name type="scientific">Laccaria bicolor (strain S238N-H82 / ATCC MYA-4686)</name>
    <name type="common">Bicoloured deceiver</name>
    <name type="synonym">Laccaria laccata var. bicolor</name>
    <dbReference type="NCBI Taxonomy" id="486041"/>
    <lineage>
        <taxon>Eukaryota</taxon>
        <taxon>Fungi</taxon>
        <taxon>Dikarya</taxon>
        <taxon>Basidiomycota</taxon>
        <taxon>Agaricomycotina</taxon>
        <taxon>Agaricomycetes</taxon>
        <taxon>Agaricomycetidae</taxon>
        <taxon>Agaricales</taxon>
        <taxon>Agaricineae</taxon>
        <taxon>Hydnangiaceae</taxon>
        <taxon>Laccaria</taxon>
    </lineage>
</organism>
<dbReference type="InParanoid" id="B0CPM1"/>
<dbReference type="OrthoDB" id="3032681at2759"/>
<name>B0CPM1_LACBS</name>